<proteinExistence type="predicted"/>
<evidence type="ECO:0000313" key="1">
    <source>
        <dbReference type="EMBL" id="OLF96069.1"/>
    </source>
</evidence>
<organism evidence="1 2">
    <name type="scientific">Bacillus paralicheniformis</name>
    <dbReference type="NCBI Taxonomy" id="1648923"/>
    <lineage>
        <taxon>Bacteria</taxon>
        <taxon>Bacillati</taxon>
        <taxon>Bacillota</taxon>
        <taxon>Bacilli</taxon>
        <taxon>Bacillales</taxon>
        <taxon>Bacillaceae</taxon>
        <taxon>Bacillus</taxon>
    </lineage>
</organism>
<dbReference type="EMBL" id="LKPO01000008">
    <property type="protein sequence ID" value="OLF96069.1"/>
    <property type="molecule type" value="Genomic_DNA"/>
</dbReference>
<gene>
    <name evidence="1" type="ORF">B4121_1631</name>
</gene>
<protein>
    <submittedName>
        <fullName evidence="1">Uncharacterized protein</fullName>
    </submittedName>
</protein>
<reference evidence="1 2" key="1">
    <citation type="journal article" date="2016" name="Front. Microbiol.">
        <title>High-Level Heat Resistance of Spores of Bacillus amyloliquefaciens and Bacillus licheniformis Results from the Presence of a spoVA Operon in a Tn1546 Transposon.</title>
        <authorList>
            <person name="Berendsen E.M."/>
            <person name="Koning R.A."/>
            <person name="Boekhorst J."/>
            <person name="de Jong A."/>
            <person name="Kuipers O.P."/>
            <person name="Wells-Bennik M.H."/>
        </authorList>
    </citation>
    <scope>NUCLEOTIDE SEQUENCE [LARGE SCALE GENOMIC DNA]</scope>
    <source>
        <strain evidence="1 2">B4121</strain>
    </source>
</reference>
<sequence length="37" mass="4105">MGGFFHASEAGLICILTGLIRGEKRKFFKKHGLKQKG</sequence>
<comment type="caution">
    <text evidence="1">The sequence shown here is derived from an EMBL/GenBank/DDBJ whole genome shotgun (WGS) entry which is preliminary data.</text>
</comment>
<dbReference type="Proteomes" id="UP000185604">
    <property type="component" value="Unassembled WGS sequence"/>
</dbReference>
<evidence type="ECO:0000313" key="2">
    <source>
        <dbReference type="Proteomes" id="UP000185604"/>
    </source>
</evidence>
<dbReference type="AlphaFoldDB" id="A0A7Z1B5B0"/>
<name>A0A7Z1B5B0_9BACI</name>
<accession>A0A7Z1B5B0</accession>